<keyword evidence="4" id="KW-1185">Reference proteome</keyword>
<sequence precursor="true">MKGPSPKTLIAVLSFAAVISAAVVDFGKTAPGELTAAHGRIEGLAGDKSCSECHGGWTSSMTSSCLVCHELIEVHMENDLGLHGMLDATVAENCAACHSEHHGASFMAVNDLSFARAGVQDPEQFEHRLVGFLMEGAHMELDCSQCHEHAEAQPVPEGAHRFLGLRQACVSCHEDVHEGRYQTSCVDCHDQHTFEAQRFVDHSTFLELEGGHAGLSCAECHAEGSTHSIAALRGPESARPEHRSCAVCHDVPHSESFVLNAAATSGVARAATLRGVPANQLCANCHASEHLSFAEDAEALSPALHAASGFPLAAPHDVQDCAQCHEPALAYGERYPGRDADTCAACHDDVHGGQFQGLAFAPVSADSTQSLVAFLGGSVDEQGCLACHARTHFEPHTFGVEAHASTDLPLTGAHLESECAACHGPAEELGGAARFHGVAHRCEACHADAHRGFFDEVLAAEPAGPDEPLALKHGDCARCHDTNSFGTAHRIGTDAEFDHERWTGYALTGAHGVAECTSCHTPRENPDETGRLFGAVADLYGEVKGCASCHDDVHEGQFDRRRLPASIDGRSDCARCHTTASFRDQPHGFDHGRWTGWPLADAHAATECSSCHEPMRRPDEIGRTWRRAAGTGCASCHESPHGDQFEAPRPKDCVKCHESALAFSVLSFDHDLESRFPLDEAHEAVACADCHKPEPQTAPNQPDLVRYRPLSTECVDCHGVHEKALRRRKQKR</sequence>
<organism evidence="3 4">
    <name type="scientific">Saltatorellus ferox</name>
    <dbReference type="NCBI Taxonomy" id="2528018"/>
    <lineage>
        <taxon>Bacteria</taxon>
        <taxon>Pseudomonadati</taxon>
        <taxon>Planctomycetota</taxon>
        <taxon>Planctomycetia</taxon>
        <taxon>Planctomycetia incertae sedis</taxon>
        <taxon>Saltatorellus</taxon>
    </lineage>
</organism>
<dbReference type="RefSeq" id="WP_145195367.1">
    <property type="nucleotide sequence ID" value="NZ_CP036434.1"/>
</dbReference>
<dbReference type="Gene3D" id="3.90.10.10">
    <property type="entry name" value="Cytochrome C3"/>
    <property type="match status" value="3"/>
</dbReference>
<dbReference type="PANTHER" id="PTHR35038">
    <property type="entry name" value="DISSIMILATORY SULFITE REDUCTASE SIRA"/>
    <property type="match status" value="1"/>
</dbReference>
<proteinExistence type="predicted"/>
<dbReference type="InterPro" id="IPR036280">
    <property type="entry name" value="Multihaem_cyt_sf"/>
</dbReference>
<evidence type="ECO:0000313" key="3">
    <source>
        <dbReference type="EMBL" id="QDV05773.1"/>
    </source>
</evidence>
<feature type="chain" id="PRO_5022239019" evidence="2">
    <location>
        <begin position="22"/>
        <end position="732"/>
    </location>
</feature>
<gene>
    <name evidence="3" type="ORF">Poly30_12750</name>
</gene>
<name>A0A518ENW4_9BACT</name>
<evidence type="ECO:0000313" key="4">
    <source>
        <dbReference type="Proteomes" id="UP000320390"/>
    </source>
</evidence>
<dbReference type="AlphaFoldDB" id="A0A518ENW4"/>
<evidence type="ECO:0000256" key="2">
    <source>
        <dbReference type="SAM" id="SignalP"/>
    </source>
</evidence>
<dbReference type="OrthoDB" id="234670at2"/>
<evidence type="ECO:0000256" key="1">
    <source>
        <dbReference type="ARBA" id="ARBA00022729"/>
    </source>
</evidence>
<keyword evidence="1 2" id="KW-0732">Signal</keyword>
<dbReference type="EMBL" id="CP036434">
    <property type="protein sequence ID" value="QDV05773.1"/>
    <property type="molecule type" value="Genomic_DNA"/>
</dbReference>
<dbReference type="InterPro" id="IPR051829">
    <property type="entry name" value="Multiheme_Cytochr_ET"/>
</dbReference>
<dbReference type="SUPFAM" id="SSF48695">
    <property type="entry name" value="Multiheme cytochromes"/>
    <property type="match status" value="2"/>
</dbReference>
<reference evidence="3 4" key="1">
    <citation type="submission" date="2019-02" db="EMBL/GenBank/DDBJ databases">
        <title>Deep-cultivation of Planctomycetes and their phenomic and genomic characterization uncovers novel biology.</title>
        <authorList>
            <person name="Wiegand S."/>
            <person name="Jogler M."/>
            <person name="Boedeker C."/>
            <person name="Pinto D."/>
            <person name="Vollmers J."/>
            <person name="Rivas-Marin E."/>
            <person name="Kohn T."/>
            <person name="Peeters S.H."/>
            <person name="Heuer A."/>
            <person name="Rast P."/>
            <person name="Oberbeckmann S."/>
            <person name="Bunk B."/>
            <person name="Jeske O."/>
            <person name="Meyerdierks A."/>
            <person name="Storesund J.E."/>
            <person name="Kallscheuer N."/>
            <person name="Luecker S."/>
            <person name="Lage O.M."/>
            <person name="Pohl T."/>
            <person name="Merkel B.J."/>
            <person name="Hornburger P."/>
            <person name="Mueller R.-W."/>
            <person name="Bruemmer F."/>
            <person name="Labrenz M."/>
            <person name="Spormann A.M."/>
            <person name="Op den Camp H."/>
            <person name="Overmann J."/>
            <person name="Amann R."/>
            <person name="Jetten M.S.M."/>
            <person name="Mascher T."/>
            <person name="Medema M.H."/>
            <person name="Devos D.P."/>
            <person name="Kaster A.-K."/>
            <person name="Ovreas L."/>
            <person name="Rohde M."/>
            <person name="Galperin M.Y."/>
            <person name="Jogler C."/>
        </authorList>
    </citation>
    <scope>NUCLEOTIDE SEQUENCE [LARGE SCALE GENOMIC DNA]</scope>
    <source>
        <strain evidence="3 4">Poly30</strain>
    </source>
</reference>
<dbReference type="PANTHER" id="PTHR35038:SF10">
    <property type="entry name" value="HIGH-MOLECULAR-WEIGHT CYTOCHROME C"/>
    <property type="match status" value="1"/>
</dbReference>
<dbReference type="Proteomes" id="UP000320390">
    <property type="component" value="Chromosome"/>
</dbReference>
<accession>A0A518ENW4</accession>
<protein>
    <submittedName>
        <fullName evidence="3">Class III cytochrome C family protein</fullName>
    </submittedName>
</protein>
<feature type="signal peptide" evidence="2">
    <location>
        <begin position="1"/>
        <end position="21"/>
    </location>
</feature>